<protein>
    <submittedName>
        <fullName evidence="2">Uncharacterized protein</fullName>
    </submittedName>
</protein>
<evidence type="ECO:0000313" key="1">
    <source>
        <dbReference type="EMBL" id="AIY22891.1"/>
    </source>
</evidence>
<dbReference type="AlphaFoldDB" id="A0A0A6T471"/>
<geneLocation type="plasmid" evidence="1">
    <name>pYDC637</name>
</geneLocation>
<dbReference type="EMBL" id="LGZN01000079">
    <property type="protein sequence ID" value="KNF63727.1"/>
    <property type="molecule type" value="Genomic_DNA"/>
</dbReference>
<name>A0A0A6T471_ECOLX</name>
<reference evidence="6 7" key="3">
    <citation type="submission" date="2016-10" db="EMBL/GenBank/DDBJ databases">
        <title>Comprehensive resistome analysis reveals the prevalence of NDM and MCR-1 in Chinese poultry production.</title>
        <authorList>
            <person name="Wang Y."/>
            <person name="Zhang R."/>
            <person name="Li J."/>
            <person name="Wu Z."/>
            <person name="Wenjuan Y."/>
            <person name="Schwarz S."/>
            <person name="Tyrrell J."/>
            <person name="Zheng Y."/>
            <person name="Wang S."/>
            <person name="Shen Z."/>
            <person name="Liu Z."/>
            <person name="Lei L."/>
            <person name="Li M."/>
            <person name="Zhang Q."/>
            <person name="Wu C."/>
            <person name="Zhang Q."/>
            <person name="Wu Y."/>
            <person name="Walsh T."/>
            <person name="Shen J."/>
        </authorList>
    </citation>
    <scope>NUCLEOTIDE SEQUENCE [LARGE SCALE GENOMIC DNA]</scope>
    <source>
        <strain evidence="4 7">570</strain>
        <strain evidence="3 6">574</strain>
    </source>
</reference>
<evidence type="ECO:0000313" key="5">
    <source>
        <dbReference type="Proteomes" id="UP000037564"/>
    </source>
</evidence>
<reference evidence="2 5" key="2">
    <citation type="submission" date="2015-07" db="EMBL/GenBank/DDBJ databases">
        <title>Genome sequences of 64 non-O157:H7 Shiga toxin-producing Escherichia coli strains.</title>
        <authorList>
            <person name="Gonzalez-Escalona N."/>
            <person name="Toro M."/>
            <person name="Timme R."/>
            <person name="Payne J."/>
        </authorList>
    </citation>
    <scope>NUCLEOTIDE SEQUENCE [LARGE SCALE GENOMIC DNA]</scope>
    <source>
        <strain evidence="2 5">CFSAN026843</strain>
    </source>
</reference>
<organism evidence="2 5">
    <name type="scientific">Escherichia coli</name>
    <dbReference type="NCBI Taxonomy" id="562"/>
    <lineage>
        <taxon>Bacteria</taxon>
        <taxon>Pseudomonadati</taxon>
        <taxon>Pseudomonadota</taxon>
        <taxon>Gammaproteobacteria</taxon>
        <taxon>Enterobacterales</taxon>
        <taxon>Enterobacteriaceae</taxon>
        <taxon>Escherichia</taxon>
    </lineage>
</organism>
<evidence type="ECO:0000313" key="3">
    <source>
        <dbReference type="EMBL" id="OJN35020.1"/>
    </source>
</evidence>
<sequence length="54" mass="5776">MGRGAGPRAGLVRLALAGEVQGGRLHVLPCADEIDLAWTQGSREWLALETFIDT</sequence>
<gene>
    <name evidence="3" type="ORF">BK300_23320</name>
    <name evidence="4" type="ORF">BK383_26865</name>
    <name evidence="2" type="ORF">WR15_22865</name>
</gene>
<reference evidence="1" key="1">
    <citation type="journal article" date="2015" name="Antimicrob. Agents Chemother.">
        <title>Complete Sequence of Conjugative IncA/C Plasmid Encoding CMY-2 ?-Lactamase and RmtE 16S rRNA Methyltransferase.</title>
        <authorList>
            <person name="Lee C.S."/>
            <person name="Li J.J."/>
            <person name="Doi Y."/>
        </authorList>
    </citation>
    <scope>NUCLEOTIDE SEQUENCE</scope>
    <source>
        <strain evidence="1">YDC637</strain>
        <plasmid evidence="1">pYDC637</plasmid>
    </source>
</reference>
<dbReference type="EMBL" id="KP056256">
    <property type="protein sequence ID" value="AIY22891.1"/>
    <property type="molecule type" value="Genomic_DNA"/>
</dbReference>
<dbReference type="EMBL" id="MOKI01000083">
    <property type="protein sequence ID" value="OJR47363.1"/>
    <property type="molecule type" value="Genomic_DNA"/>
</dbReference>
<dbReference type="Proteomes" id="UP000184077">
    <property type="component" value="Unassembled WGS sequence"/>
</dbReference>
<dbReference type="EMBL" id="MOHC01000049">
    <property type="protein sequence ID" value="OJN35020.1"/>
    <property type="molecule type" value="Genomic_DNA"/>
</dbReference>
<accession>A0A0A6T471</accession>
<dbReference type="Proteomes" id="UP000037564">
    <property type="component" value="Unassembled WGS sequence"/>
</dbReference>
<proteinExistence type="predicted"/>
<evidence type="ECO:0000313" key="7">
    <source>
        <dbReference type="Proteomes" id="UP000184277"/>
    </source>
</evidence>
<dbReference type="Proteomes" id="UP000184277">
    <property type="component" value="Unassembled WGS sequence"/>
</dbReference>
<evidence type="ECO:0000313" key="4">
    <source>
        <dbReference type="EMBL" id="OJR47363.1"/>
    </source>
</evidence>
<evidence type="ECO:0000313" key="2">
    <source>
        <dbReference type="EMBL" id="KNF63727.1"/>
    </source>
</evidence>
<keyword evidence="1" id="KW-0614">Plasmid</keyword>
<evidence type="ECO:0000313" key="6">
    <source>
        <dbReference type="Proteomes" id="UP000184077"/>
    </source>
</evidence>